<evidence type="ECO:0000313" key="3">
    <source>
        <dbReference type="Proteomes" id="UP000198211"/>
    </source>
</evidence>
<feature type="region of interest" description="Disordered" evidence="1">
    <location>
        <begin position="218"/>
        <end position="254"/>
    </location>
</feature>
<gene>
    <name evidence="2" type="ORF">PHMEG_00012273</name>
</gene>
<accession>A0A225W9L2</accession>
<dbReference type="EMBL" id="NBNE01001376">
    <property type="protein sequence ID" value="OWZ14272.1"/>
    <property type="molecule type" value="Genomic_DNA"/>
</dbReference>
<dbReference type="OrthoDB" id="123998at2759"/>
<proteinExistence type="predicted"/>
<organism evidence="2 3">
    <name type="scientific">Phytophthora megakarya</name>
    <dbReference type="NCBI Taxonomy" id="4795"/>
    <lineage>
        <taxon>Eukaryota</taxon>
        <taxon>Sar</taxon>
        <taxon>Stramenopiles</taxon>
        <taxon>Oomycota</taxon>
        <taxon>Peronosporomycetes</taxon>
        <taxon>Peronosporales</taxon>
        <taxon>Peronosporaceae</taxon>
        <taxon>Phytophthora</taxon>
    </lineage>
</organism>
<name>A0A225W9L2_9STRA</name>
<sequence length="254" mass="28727">MMSTVAELVGETDSSTGRKRFSSDLKTANEIIASIHGSSYEITDELQNAIVTETLKRKNRIRENRRTYQARYREKKIKIEKEIQNNVRNLRYEIGKLRQKRSAISHFPSPPMIWSIATEYLRLFNHYISTPAAMQSTASNFLHNILAPDVMVGTLFGMNSLLDHWKMFALFFDDPQLELKGSEELTQVLTELDISLDKEYTSSNSSYEGEKAAAVGGVSLQSIDTESTPKEAQAVTAGEPKADQSYTEERPYGE</sequence>
<evidence type="ECO:0000256" key="1">
    <source>
        <dbReference type="SAM" id="MobiDB-lite"/>
    </source>
</evidence>
<dbReference type="AlphaFoldDB" id="A0A225W9L2"/>
<evidence type="ECO:0000313" key="2">
    <source>
        <dbReference type="EMBL" id="OWZ14272.1"/>
    </source>
</evidence>
<feature type="region of interest" description="Disordered" evidence="1">
    <location>
        <begin position="1"/>
        <end position="21"/>
    </location>
</feature>
<protein>
    <recommendedName>
        <fullName evidence="4">BZIP domain-containing protein</fullName>
    </recommendedName>
</protein>
<keyword evidence="3" id="KW-1185">Reference proteome</keyword>
<reference evidence="3" key="1">
    <citation type="submission" date="2017-03" db="EMBL/GenBank/DDBJ databases">
        <title>Phytopthora megakarya and P. palmivora, two closely related causual agents of cacao black pod achieved similar genome size and gene model numbers by different mechanisms.</title>
        <authorList>
            <person name="Ali S."/>
            <person name="Shao J."/>
            <person name="Larry D.J."/>
            <person name="Kronmiller B."/>
            <person name="Shen D."/>
            <person name="Strem M.D."/>
            <person name="Melnick R.L."/>
            <person name="Guiltinan M.J."/>
            <person name="Tyler B.M."/>
            <person name="Meinhardt L.W."/>
            <person name="Bailey B.A."/>
        </authorList>
    </citation>
    <scope>NUCLEOTIDE SEQUENCE [LARGE SCALE GENOMIC DNA]</scope>
    <source>
        <strain evidence="3">zdho120</strain>
    </source>
</reference>
<evidence type="ECO:0008006" key="4">
    <source>
        <dbReference type="Google" id="ProtNLM"/>
    </source>
</evidence>
<dbReference type="Proteomes" id="UP000198211">
    <property type="component" value="Unassembled WGS sequence"/>
</dbReference>
<comment type="caution">
    <text evidence="2">The sequence shown here is derived from an EMBL/GenBank/DDBJ whole genome shotgun (WGS) entry which is preliminary data.</text>
</comment>